<gene>
    <name evidence="5" type="ORF">FA10DRAFT_190535</name>
</gene>
<dbReference type="CDD" id="cd12148">
    <property type="entry name" value="fungal_TF_MHR"/>
    <property type="match status" value="1"/>
</dbReference>
<dbReference type="AlphaFoldDB" id="A0A316YCL9"/>
<evidence type="ECO:0000256" key="2">
    <source>
        <dbReference type="ARBA" id="ARBA00023242"/>
    </source>
</evidence>
<reference evidence="5 6" key="1">
    <citation type="journal article" date="2018" name="Mol. Biol. Evol.">
        <title>Broad Genomic Sampling Reveals a Smut Pathogenic Ancestry of the Fungal Clade Ustilaginomycotina.</title>
        <authorList>
            <person name="Kijpornyongpan T."/>
            <person name="Mondo S.J."/>
            <person name="Barry K."/>
            <person name="Sandor L."/>
            <person name="Lee J."/>
            <person name="Lipzen A."/>
            <person name="Pangilinan J."/>
            <person name="LaButti K."/>
            <person name="Hainaut M."/>
            <person name="Henrissat B."/>
            <person name="Grigoriev I.V."/>
            <person name="Spatafora J.W."/>
            <person name="Aime M.C."/>
        </authorList>
    </citation>
    <scope>NUCLEOTIDE SEQUENCE [LARGE SCALE GENOMIC DNA]</scope>
    <source>
        <strain evidence="5 6">MCA 4198</strain>
    </source>
</reference>
<sequence>MEYEAPPRKKRVQLSCEPCRRSKLKCDRRGPLCSTCERRCIPESRCRYDSASAPVRASTSSSSSSSGGGGGGGGGVGSSGTGVGIGAAPGRATPASSTLAGSPAGPLLDGEDSLAGAVREARELLPRHPSQLDAILEVHSVHVNPTLPTYDTEAMHQWARQLYLPSHASKPAAADAEDSDEATRLAWVCAVMAAVYEVVAPIRLILWGIVDDDAESVPELTRRCIRSSSDCFRAALAAGCSTRHLAQAGISLLSTPWISFSPARRSAILDACIRIARRLGLDSLGRGDDVHEDRERVTGRALWLALVAADWDAAPFNGSFTIFPSTFTSEWCLDMDTVQRDEQHSDPAWLEDRLRMCMWPWFIRIATAARLLCEAGVNDAMRRNDVDYGAVLRLDAKIQAYLDVLPEYLRVDVKREMRRDGSNERLKKRLALRIQSCHIASGFHGTLLSLHLPYLIKGYTDPLSAQVASVDRAVLMAGFIAKGTQRMAQKSLLMDRTWRFRHRVFQAGLVLLLDLLLLSRPTSRETSEKLAFIIDALGDVPRQVGQADLSGRRLKRLLVDGIKNRGSGRPIVMFEDCVAEYAGRVYRDPPPAAPAKKPSFAAATTTSAPITMSFTTALPTPPMTMHASPPLDSSALLDSLLAFTASDEAGPSVEDILSDPFLFGL</sequence>
<evidence type="ECO:0000313" key="6">
    <source>
        <dbReference type="Proteomes" id="UP000245768"/>
    </source>
</evidence>
<organism evidence="5 6">
    <name type="scientific">Acaromyces ingoldii</name>
    <dbReference type="NCBI Taxonomy" id="215250"/>
    <lineage>
        <taxon>Eukaryota</taxon>
        <taxon>Fungi</taxon>
        <taxon>Dikarya</taxon>
        <taxon>Basidiomycota</taxon>
        <taxon>Ustilaginomycotina</taxon>
        <taxon>Exobasidiomycetes</taxon>
        <taxon>Exobasidiales</taxon>
        <taxon>Cryptobasidiaceae</taxon>
        <taxon>Acaromyces</taxon>
    </lineage>
</organism>
<keyword evidence="6" id="KW-1185">Reference proteome</keyword>
<keyword evidence="2" id="KW-0539">Nucleus</keyword>
<feature type="region of interest" description="Disordered" evidence="3">
    <location>
        <begin position="51"/>
        <end position="111"/>
    </location>
</feature>
<dbReference type="CDD" id="cd00067">
    <property type="entry name" value="GAL4"/>
    <property type="match status" value="1"/>
</dbReference>
<accession>A0A316YCL9</accession>
<proteinExistence type="predicted"/>
<evidence type="ECO:0000256" key="1">
    <source>
        <dbReference type="ARBA" id="ARBA00004123"/>
    </source>
</evidence>
<dbReference type="STRING" id="215250.A0A316YCL9"/>
<dbReference type="GO" id="GO:0008270">
    <property type="term" value="F:zinc ion binding"/>
    <property type="evidence" value="ECO:0007669"/>
    <property type="project" value="InterPro"/>
</dbReference>
<dbReference type="InterPro" id="IPR001138">
    <property type="entry name" value="Zn2Cys6_DnaBD"/>
</dbReference>
<dbReference type="RefSeq" id="XP_025374149.1">
    <property type="nucleotide sequence ID" value="XM_025518370.1"/>
</dbReference>
<feature type="compositionally biased region" description="Gly residues" evidence="3">
    <location>
        <begin position="66"/>
        <end position="87"/>
    </location>
</feature>
<dbReference type="InterPro" id="IPR036864">
    <property type="entry name" value="Zn2-C6_fun-type_DNA-bd_sf"/>
</dbReference>
<dbReference type="GO" id="GO:0005634">
    <property type="term" value="C:nucleus"/>
    <property type="evidence" value="ECO:0007669"/>
    <property type="project" value="UniProtKB-SubCell"/>
</dbReference>
<evidence type="ECO:0000313" key="5">
    <source>
        <dbReference type="EMBL" id="PWN86951.1"/>
    </source>
</evidence>
<feature type="domain" description="Zn(2)-C6 fungal-type" evidence="4">
    <location>
        <begin position="15"/>
        <end position="48"/>
    </location>
</feature>
<name>A0A316YCL9_9BASI</name>
<comment type="subcellular location">
    <subcellularLocation>
        <location evidence="1">Nucleus</location>
    </subcellularLocation>
</comment>
<dbReference type="PANTHER" id="PTHR31001:SF90">
    <property type="entry name" value="CENTROMERE DNA-BINDING PROTEIN COMPLEX CBF3 SUBUNIT B"/>
    <property type="match status" value="1"/>
</dbReference>
<dbReference type="Gene3D" id="4.10.240.10">
    <property type="entry name" value="Zn(2)-C6 fungal-type DNA-binding domain"/>
    <property type="match status" value="1"/>
</dbReference>
<dbReference type="SUPFAM" id="SSF57701">
    <property type="entry name" value="Zn2/Cys6 DNA-binding domain"/>
    <property type="match status" value="1"/>
</dbReference>
<dbReference type="InterPro" id="IPR050613">
    <property type="entry name" value="Sec_Metabolite_Reg"/>
</dbReference>
<dbReference type="InParanoid" id="A0A316YCL9"/>
<dbReference type="GeneID" id="37040286"/>
<dbReference type="Proteomes" id="UP000245768">
    <property type="component" value="Unassembled WGS sequence"/>
</dbReference>
<evidence type="ECO:0000259" key="4">
    <source>
        <dbReference type="PROSITE" id="PS50048"/>
    </source>
</evidence>
<dbReference type="PANTHER" id="PTHR31001">
    <property type="entry name" value="UNCHARACTERIZED TRANSCRIPTIONAL REGULATORY PROTEIN"/>
    <property type="match status" value="1"/>
</dbReference>
<dbReference type="PROSITE" id="PS50048">
    <property type="entry name" value="ZN2_CY6_FUNGAL_2"/>
    <property type="match status" value="1"/>
</dbReference>
<protein>
    <recommendedName>
        <fullName evidence="4">Zn(2)-C6 fungal-type domain-containing protein</fullName>
    </recommendedName>
</protein>
<dbReference type="EMBL" id="KZ819641">
    <property type="protein sequence ID" value="PWN86951.1"/>
    <property type="molecule type" value="Genomic_DNA"/>
</dbReference>
<dbReference type="OrthoDB" id="6780543at2759"/>
<dbReference type="GO" id="GO:0000981">
    <property type="term" value="F:DNA-binding transcription factor activity, RNA polymerase II-specific"/>
    <property type="evidence" value="ECO:0007669"/>
    <property type="project" value="InterPro"/>
</dbReference>
<evidence type="ECO:0000256" key="3">
    <source>
        <dbReference type="SAM" id="MobiDB-lite"/>
    </source>
</evidence>